<feature type="transmembrane region" description="Helical" evidence="4">
    <location>
        <begin position="34"/>
        <end position="55"/>
    </location>
</feature>
<keyword evidence="4" id="KW-0812">Transmembrane</keyword>
<dbReference type="Proteomes" id="UP001597046">
    <property type="component" value="Unassembled WGS sequence"/>
</dbReference>
<dbReference type="EMBL" id="JBHTKH010000003">
    <property type="protein sequence ID" value="MFD1053908.1"/>
    <property type="molecule type" value="Genomic_DNA"/>
</dbReference>
<comment type="catalytic activity">
    <reaction evidence="2">
        <text>[protein]-peptidylproline (omega=180) = [protein]-peptidylproline (omega=0)</text>
        <dbReference type="Rhea" id="RHEA:16237"/>
        <dbReference type="Rhea" id="RHEA-COMP:10747"/>
        <dbReference type="Rhea" id="RHEA-COMP:10748"/>
        <dbReference type="ChEBI" id="CHEBI:83833"/>
        <dbReference type="ChEBI" id="CHEBI:83834"/>
        <dbReference type="EC" id="5.2.1.8"/>
    </reaction>
</comment>
<evidence type="ECO:0000256" key="1">
    <source>
        <dbReference type="ARBA" id="ARBA00002388"/>
    </source>
</evidence>
<evidence type="ECO:0000256" key="2">
    <source>
        <dbReference type="RuleBase" id="RU363019"/>
    </source>
</evidence>
<comment type="similarity">
    <text evidence="2">Belongs to the cyclophilin-type PPIase family.</text>
</comment>
<evidence type="ECO:0000313" key="6">
    <source>
        <dbReference type="EMBL" id="MFD1053908.1"/>
    </source>
</evidence>
<dbReference type="InterPro" id="IPR029000">
    <property type="entry name" value="Cyclophilin-like_dom_sf"/>
</dbReference>
<keyword evidence="7" id="KW-1185">Reference proteome</keyword>
<keyword evidence="2" id="KW-0697">Rotamase</keyword>
<evidence type="ECO:0000256" key="4">
    <source>
        <dbReference type="SAM" id="Phobius"/>
    </source>
</evidence>
<evidence type="ECO:0000256" key="3">
    <source>
        <dbReference type="SAM" id="MobiDB-lite"/>
    </source>
</evidence>
<organism evidence="6 7">
    <name type="scientific">Terrabacter terrigena</name>
    <dbReference type="NCBI Taxonomy" id="574718"/>
    <lineage>
        <taxon>Bacteria</taxon>
        <taxon>Bacillati</taxon>
        <taxon>Actinomycetota</taxon>
        <taxon>Actinomycetes</taxon>
        <taxon>Micrococcales</taxon>
        <taxon>Intrasporangiaceae</taxon>
        <taxon>Terrabacter</taxon>
    </lineage>
</organism>
<keyword evidence="4" id="KW-1133">Transmembrane helix</keyword>
<dbReference type="InterPro" id="IPR044666">
    <property type="entry name" value="Cyclophilin_A-like"/>
</dbReference>
<feature type="compositionally biased region" description="Low complexity" evidence="3">
    <location>
        <begin position="59"/>
        <end position="80"/>
    </location>
</feature>
<feature type="region of interest" description="Disordered" evidence="3">
    <location>
        <begin position="1"/>
        <end position="28"/>
    </location>
</feature>
<accession>A0ABW3MV09</accession>
<proteinExistence type="inferred from homology"/>
<comment type="function">
    <text evidence="1 2">PPIases accelerate the folding of proteins. It catalyzes the cis-trans isomerization of proline imidic peptide bonds in oligopeptides.</text>
</comment>
<evidence type="ECO:0000313" key="7">
    <source>
        <dbReference type="Proteomes" id="UP001597046"/>
    </source>
</evidence>
<feature type="region of interest" description="Disordered" evidence="3">
    <location>
        <begin position="59"/>
        <end position="82"/>
    </location>
</feature>
<sequence length="282" mass="29104">MTKEQERARARRRHEEQQKTAKPPVSDSTRDKQVFGVILAVILVIAAVIVVPKLIGSSDTPAAASANPSATPTAGATPTSKGGLVAGQKLAAGCTAPPANQANPKQQSTVPPKAEAAGKTFVATVKTTCGTITMELDGTKAPQTVASFLNLAKTGYWAPSPCHRLTTEGIYVLQCGDPTGSGEGGPGYQFGIENAPADGKYPRGVLAMARMQDPNSNGGQFFITYKETQLPTEGGGYTIFGKVTKGLDIVDKIAAGGLVTAGQPTPVNPISILSVSVTEKKA</sequence>
<feature type="compositionally biased region" description="Polar residues" evidence="3">
    <location>
        <begin position="98"/>
        <end position="110"/>
    </location>
</feature>
<keyword evidence="2 6" id="KW-0413">Isomerase</keyword>
<dbReference type="PRINTS" id="PR00153">
    <property type="entry name" value="CSAPPISMRASE"/>
</dbReference>
<dbReference type="Gene3D" id="2.40.100.10">
    <property type="entry name" value="Cyclophilin-like"/>
    <property type="match status" value="1"/>
</dbReference>
<feature type="domain" description="PPIase cyclophilin-type" evidence="5">
    <location>
        <begin position="130"/>
        <end position="277"/>
    </location>
</feature>
<feature type="region of interest" description="Disordered" evidence="3">
    <location>
        <begin position="95"/>
        <end position="115"/>
    </location>
</feature>
<name>A0ABW3MV09_9MICO</name>
<dbReference type="PROSITE" id="PS50072">
    <property type="entry name" value="CSA_PPIASE_2"/>
    <property type="match status" value="1"/>
</dbReference>
<reference evidence="7" key="1">
    <citation type="journal article" date="2019" name="Int. J. Syst. Evol. Microbiol.">
        <title>The Global Catalogue of Microorganisms (GCM) 10K type strain sequencing project: providing services to taxonomists for standard genome sequencing and annotation.</title>
        <authorList>
            <consortium name="The Broad Institute Genomics Platform"/>
            <consortium name="The Broad Institute Genome Sequencing Center for Infectious Disease"/>
            <person name="Wu L."/>
            <person name="Ma J."/>
        </authorList>
    </citation>
    <scope>NUCLEOTIDE SEQUENCE [LARGE SCALE GENOMIC DNA]</scope>
    <source>
        <strain evidence="7">CCUG 57508</strain>
    </source>
</reference>
<keyword evidence="4" id="KW-0472">Membrane</keyword>
<dbReference type="SUPFAM" id="SSF50891">
    <property type="entry name" value="Cyclophilin-like"/>
    <property type="match status" value="1"/>
</dbReference>
<dbReference type="PANTHER" id="PTHR45625:SF3">
    <property type="entry name" value="PEPTIDYL-PROLYL CIS-TRANS ISOMERASE B-RELATED"/>
    <property type="match status" value="1"/>
</dbReference>
<dbReference type="RefSeq" id="WP_386051762.1">
    <property type="nucleotide sequence ID" value="NZ_JBHTKH010000003.1"/>
</dbReference>
<gene>
    <name evidence="6" type="ORF">ACFQ2V_06275</name>
</gene>
<dbReference type="GO" id="GO:0003755">
    <property type="term" value="F:peptidyl-prolyl cis-trans isomerase activity"/>
    <property type="evidence" value="ECO:0007669"/>
    <property type="project" value="UniProtKB-EC"/>
</dbReference>
<dbReference type="Pfam" id="PF00160">
    <property type="entry name" value="Pro_isomerase"/>
    <property type="match status" value="1"/>
</dbReference>
<dbReference type="EC" id="5.2.1.8" evidence="2"/>
<comment type="caution">
    <text evidence="6">The sequence shown here is derived from an EMBL/GenBank/DDBJ whole genome shotgun (WGS) entry which is preliminary data.</text>
</comment>
<feature type="compositionally biased region" description="Basic and acidic residues" evidence="3">
    <location>
        <begin position="1"/>
        <end position="19"/>
    </location>
</feature>
<evidence type="ECO:0000259" key="5">
    <source>
        <dbReference type="PROSITE" id="PS50072"/>
    </source>
</evidence>
<protein>
    <recommendedName>
        <fullName evidence="2">Peptidyl-prolyl cis-trans isomerase</fullName>
        <shortName evidence="2">PPIase</shortName>
        <ecNumber evidence="2">5.2.1.8</ecNumber>
    </recommendedName>
</protein>
<dbReference type="PANTHER" id="PTHR45625">
    <property type="entry name" value="PEPTIDYL-PROLYL CIS-TRANS ISOMERASE-RELATED"/>
    <property type="match status" value="1"/>
</dbReference>
<dbReference type="InterPro" id="IPR002130">
    <property type="entry name" value="Cyclophilin-type_PPIase_dom"/>
</dbReference>